<evidence type="ECO:0000313" key="2">
    <source>
        <dbReference type="Proteomes" id="UP000308197"/>
    </source>
</evidence>
<dbReference type="Proteomes" id="UP000308197">
    <property type="component" value="Unassembled WGS sequence"/>
</dbReference>
<protein>
    <submittedName>
        <fullName evidence="1">Uncharacterized protein</fullName>
    </submittedName>
</protein>
<proteinExistence type="predicted"/>
<dbReference type="InParanoid" id="A0A5C3P293"/>
<reference evidence="1 2" key="1">
    <citation type="journal article" date="2019" name="Nat. Ecol. Evol.">
        <title>Megaphylogeny resolves global patterns of mushroom evolution.</title>
        <authorList>
            <person name="Varga T."/>
            <person name="Krizsan K."/>
            <person name="Foldi C."/>
            <person name="Dima B."/>
            <person name="Sanchez-Garcia M."/>
            <person name="Sanchez-Ramirez S."/>
            <person name="Szollosi G.J."/>
            <person name="Szarkandi J.G."/>
            <person name="Papp V."/>
            <person name="Albert L."/>
            <person name="Andreopoulos W."/>
            <person name="Angelini C."/>
            <person name="Antonin V."/>
            <person name="Barry K.W."/>
            <person name="Bougher N.L."/>
            <person name="Buchanan P."/>
            <person name="Buyck B."/>
            <person name="Bense V."/>
            <person name="Catcheside P."/>
            <person name="Chovatia M."/>
            <person name="Cooper J."/>
            <person name="Damon W."/>
            <person name="Desjardin D."/>
            <person name="Finy P."/>
            <person name="Geml J."/>
            <person name="Haridas S."/>
            <person name="Hughes K."/>
            <person name="Justo A."/>
            <person name="Karasinski D."/>
            <person name="Kautmanova I."/>
            <person name="Kiss B."/>
            <person name="Kocsube S."/>
            <person name="Kotiranta H."/>
            <person name="LaButti K.M."/>
            <person name="Lechner B.E."/>
            <person name="Liimatainen K."/>
            <person name="Lipzen A."/>
            <person name="Lukacs Z."/>
            <person name="Mihaltcheva S."/>
            <person name="Morgado L.N."/>
            <person name="Niskanen T."/>
            <person name="Noordeloos M.E."/>
            <person name="Ohm R.A."/>
            <person name="Ortiz-Santana B."/>
            <person name="Ovrebo C."/>
            <person name="Racz N."/>
            <person name="Riley R."/>
            <person name="Savchenko A."/>
            <person name="Shiryaev A."/>
            <person name="Soop K."/>
            <person name="Spirin V."/>
            <person name="Szebenyi C."/>
            <person name="Tomsovsky M."/>
            <person name="Tulloss R.E."/>
            <person name="Uehling J."/>
            <person name="Grigoriev I.V."/>
            <person name="Vagvolgyi C."/>
            <person name="Papp T."/>
            <person name="Martin F.M."/>
            <person name="Miettinen O."/>
            <person name="Hibbett D.S."/>
            <person name="Nagy L.G."/>
        </authorList>
    </citation>
    <scope>NUCLEOTIDE SEQUENCE [LARGE SCALE GENOMIC DNA]</scope>
    <source>
        <strain evidence="1 2">HHB13444</strain>
    </source>
</reference>
<organism evidence="1 2">
    <name type="scientific">Polyporus arcularius HHB13444</name>
    <dbReference type="NCBI Taxonomy" id="1314778"/>
    <lineage>
        <taxon>Eukaryota</taxon>
        <taxon>Fungi</taxon>
        <taxon>Dikarya</taxon>
        <taxon>Basidiomycota</taxon>
        <taxon>Agaricomycotina</taxon>
        <taxon>Agaricomycetes</taxon>
        <taxon>Polyporales</taxon>
        <taxon>Polyporaceae</taxon>
        <taxon>Polyporus</taxon>
    </lineage>
</organism>
<evidence type="ECO:0000313" key="1">
    <source>
        <dbReference type="EMBL" id="TFK82738.1"/>
    </source>
</evidence>
<keyword evidence="2" id="KW-1185">Reference proteome</keyword>
<name>A0A5C3P293_9APHY</name>
<gene>
    <name evidence="1" type="ORF">K466DRAFT_288640</name>
</gene>
<dbReference type="AlphaFoldDB" id="A0A5C3P293"/>
<accession>A0A5C3P293</accession>
<dbReference type="EMBL" id="ML211454">
    <property type="protein sequence ID" value="TFK82738.1"/>
    <property type="molecule type" value="Genomic_DNA"/>
</dbReference>
<sequence length="102" mass="11252">MDLACSLPPCINACREYRWTLPFLSFSPLVAIYGILPVRGYTRGSVKVRYPVQHGSGTRAQRRSCGVCKSAELGSSRRSTLARVSMEVSCDMCWLSCTGRSV</sequence>